<evidence type="ECO:0000313" key="9">
    <source>
        <dbReference type="EMBL" id="SPX59210.1"/>
    </source>
</evidence>
<feature type="transmembrane region" description="Helical" evidence="6">
    <location>
        <begin position="233"/>
        <end position="252"/>
    </location>
</feature>
<feature type="transmembrane region" description="Helical" evidence="6">
    <location>
        <begin position="461"/>
        <end position="488"/>
    </location>
</feature>
<dbReference type="AlphaFoldDB" id="A0A0W0U758"/>
<dbReference type="SMART" id="SM00849">
    <property type="entry name" value="Lactamase_B"/>
    <property type="match status" value="1"/>
</dbReference>
<evidence type="ECO:0000256" key="3">
    <source>
        <dbReference type="ARBA" id="ARBA00022692"/>
    </source>
</evidence>
<organism evidence="8 10">
    <name type="scientific">Legionella feeleii</name>
    <dbReference type="NCBI Taxonomy" id="453"/>
    <lineage>
        <taxon>Bacteria</taxon>
        <taxon>Pseudomonadati</taxon>
        <taxon>Pseudomonadota</taxon>
        <taxon>Gammaproteobacteria</taxon>
        <taxon>Legionellales</taxon>
        <taxon>Legionellaceae</taxon>
        <taxon>Legionella</taxon>
    </lineage>
</organism>
<dbReference type="GO" id="GO:0005886">
    <property type="term" value="C:plasma membrane"/>
    <property type="evidence" value="ECO:0007669"/>
    <property type="project" value="UniProtKB-SubCell"/>
</dbReference>
<dbReference type="InterPro" id="IPR001279">
    <property type="entry name" value="Metallo-B-lactamas"/>
</dbReference>
<dbReference type="InterPro" id="IPR004477">
    <property type="entry name" value="ComEC_N"/>
</dbReference>
<protein>
    <submittedName>
        <fullName evidence="8">DNA uptake/competence protein ComA</fullName>
    </submittedName>
</protein>
<gene>
    <name evidence="8" type="primary">comA</name>
    <name evidence="8" type="ORF">Lfee_0383</name>
    <name evidence="9" type="ORF">NCTC12022_00028</name>
</gene>
<comment type="subcellular location">
    <subcellularLocation>
        <location evidence="1">Cell membrane</location>
        <topology evidence="1">Multi-pass membrane protein</topology>
    </subcellularLocation>
</comment>
<dbReference type="InterPro" id="IPR025405">
    <property type="entry name" value="DUF4131"/>
</dbReference>
<dbReference type="Pfam" id="PF03772">
    <property type="entry name" value="Competence"/>
    <property type="match status" value="1"/>
</dbReference>
<feature type="transmembrane region" description="Helical" evidence="6">
    <location>
        <begin position="296"/>
        <end position="313"/>
    </location>
</feature>
<feature type="transmembrane region" description="Helical" evidence="6">
    <location>
        <begin position="264"/>
        <end position="289"/>
    </location>
</feature>
<dbReference type="NCBIfam" id="TIGR00361">
    <property type="entry name" value="ComEC_Rec2"/>
    <property type="match status" value="1"/>
</dbReference>
<dbReference type="EMBL" id="LNYB01000014">
    <property type="protein sequence ID" value="KTD03637.1"/>
    <property type="molecule type" value="Genomic_DNA"/>
</dbReference>
<evidence type="ECO:0000259" key="7">
    <source>
        <dbReference type="SMART" id="SM00849"/>
    </source>
</evidence>
<dbReference type="InterPro" id="IPR004797">
    <property type="entry name" value="Competence_ComEC/Rec2"/>
</dbReference>
<keyword evidence="4 6" id="KW-1133">Transmembrane helix</keyword>
<dbReference type="SUPFAM" id="SSF56281">
    <property type="entry name" value="Metallo-hydrolase/oxidoreductase"/>
    <property type="match status" value="1"/>
</dbReference>
<keyword evidence="5 6" id="KW-0472">Membrane</keyword>
<dbReference type="Proteomes" id="UP000054698">
    <property type="component" value="Unassembled WGS sequence"/>
</dbReference>
<dbReference type="Proteomes" id="UP000251942">
    <property type="component" value="Unassembled WGS sequence"/>
</dbReference>
<accession>A0A0W0U758</accession>
<evidence type="ECO:0000256" key="5">
    <source>
        <dbReference type="ARBA" id="ARBA00023136"/>
    </source>
</evidence>
<evidence type="ECO:0000256" key="6">
    <source>
        <dbReference type="SAM" id="Phobius"/>
    </source>
</evidence>
<name>A0A0W0U758_9GAMM</name>
<keyword evidence="3 6" id="KW-0812">Transmembrane</keyword>
<evidence type="ECO:0000256" key="2">
    <source>
        <dbReference type="ARBA" id="ARBA00022475"/>
    </source>
</evidence>
<evidence type="ECO:0000256" key="1">
    <source>
        <dbReference type="ARBA" id="ARBA00004651"/>
    </source>
</evidence>
<evidence type="ECO:0000313" key="8">
    <source>
        <dbReference type="EMBL" id="KTD03637.1"/>
    </source>
</evidence>
<feature type="transmembrane region" description="Helical" evidence="6">
    <location>
        <begin position="333"/>
        <end position="352"/>
    </location>
</feature>
<dbReference type="Pfam" id="PF00753">
    <property type="entry name" value="Lactamase_B"/>
    <property type="match status" value="1"/>
</dbReference>
<feature type="transmembrane region" description="Helical" evidence="6">
    <location>
        <begin position="12"/>
        <end position="38"/>
    </location>
</feature>
<keyword evidence="2" id="KW-1003">Cell membrane</keyword>
<evidence type="ECO:0000313" key="11">
    <source>
        <dbReference type="Proteomes" id="UP000251942"/>
    </source>
</evidence>
<feature type="transmembrane region" description="Helical" evidence="6">
    <location>
        <begin position="44"/>
        <end position="63"/>
    </location>
</feature>
<dbReference type="PATRIC" id="fig|453.4.peg.414"/>
<dbReference type="InterPro" id="IPR052159">
    <property type="entry name" value="Competence_DNA_uptake"/>
</dbReference>
<dbReference type="PANTHER" id="PTHR30619">
    <property type="entry name" value="DNA INTERNALIZATION/COMPETENCE PROTEIN COMEC/REC2"/>
    <property type="match status" value="1"/>
</dbReference>
<dbReference type="CDD" id="cd07731">
    <property type="entry name" value="ComA-like_MBL-fold"/>
    <property type="match status" value="1"/>
</dbReference>
<dbReference type="Gene3D" id="3.60.15.10">
    <property type="entry name" value="Ribonuclease Z/Hydroxyacylglutathione hydrolase-like"/>
    <property type="match status" value="1"/>
</dbReference>
<feature type="domain" description="Metallo-beta-lactamase" evidence="7">
    <location>
        <begin position="511"/>
        <end position="695"/>
    </location>
</feature>
<evidence type="ECO:0000256" key="4">
    <source>
        <dbReference type="ARBA" id="ARBA00022989"/>
    </source>
</evidence>
<feature type="transmembrane region" description="Helical" evidence="6">
    <location>
        <begin position="391"/>
        <end position="411"/>
    </location>
</feature>
<proteinExistence type="predicted"/>
<dbReference type="NCBIfam" id="TIGR00360">
    <property type="entry name" value="ComEC_N-term"/>
    <property type="match status" value="1"/>
</dbReference>
<dbReference type="InterPro" id="IPR036866">
    <property type="entry name" value="RibonucZ/Hydroxyglut_hydro"/>
</dbReference>
<dbReference type="EMBL" id="UASS01000001">
    <property type="protein sequence ID" value="SPX59210.1"/>
    <property type="molecule type" value="Genomic_DNA"/>
</dbReference>
<sequence>MEQANRWNMEILAFFAGIAFAYTKSIYPLLLIVAALFLRAHWSLVIWFLTAILWVLFHQFWIADRGMPEQLVIAKAILQGRVTSIPATSPGKAQFQFAATSLDNKPVQVTLLLSCYQRCPIFKLGQVWQLQAKLRKPANLGNPGSFDYVSSLDARHIHWTGYIKLKPLPPELLEQRTHPERLLTLRNNLADSMAQLMPKGHVLGILQALTLGITFNVDKQQWDLFRRTGTTHLMVISGSHIGLVAGLTYWLIKWLWSRASRLCLYWPAIQVASIVAFCMALAYALLAGFAAPTQRALVACFFLFLRHFLSQRFTVWQAWRYALLAVLLFEPHAVLMPGFYLSFIAVAILILVTQRFPFKGVKQVFCLQLACLLGLMPLTLYWFSYGAVNGMAANLLAIPWIEFVIVPLALVTMLVTQWLALPVLVMPVYWATEGLLYYLRWIDSFAWLNLDFSFTQLLSPLALMAAMGLLLLLPLRTILPAALVLGLAGLFPAYPRVKEGDAWIDVLDVGQGLAVVVNTARHTLVYDTGVKFYKGGDMGKLAIIPYLNTLGITKLDKVIISHPDLDHRGGLPSLQANYPIGELVVDQVAFYKQGTTCHHYPAWQWDGVFFRFFTVVKAFKDKNNTSCVLQVSNKKGNVLLTGDIEKAGEEDLLGTYGKQLRSTVLVVPHHGSKTSSSAAFIQQVSPQYAIISAGFDNRYHFPHQQTINTLQKNKVKIYNTADCGMVTIKLDQESSGIKFSCYNRGERQ</sequence>
<keyword evidence="10" id="KW-1185">Reference proteome</keyword>
<reference evidence="8 10" key="1">
    <citation type="submission" date="2015-11" db="EMBL/GenBank/DDBJ databases">
        <title>Genomic analysis of 38 Legionella species identifies large and diverse effector repertoires.</title>
        <authorList>
            <person name="Burstein D."/>
            <person name="Amaro F."/>
            <person name="Zusman T."/>
            <person name="Lifshitz Z."/>
            <person name="Cohen O."/>
            <person name="Gilbert J.A."/>
            <person name="Pupko T."/>
            <person name="Shuman H.A."/>
            <person name="Segal G."/>
        </authorList>
    </citation>
    <scope>NUCLEOTIDE SEQUENCE [LARGE SCALE GENOMIC DNA]</scope>
    <source>
        <strain evidence="8 10">WO-44C</strain>
    </source>
</reference>
<dbReference type="InterPro" id="IPR035681">
    <property type="entry name" value="ComA-like_MBL"/>
</dbReference>
<dbReference type="PANTHER" id="PTHR30619:SF1">
    <property type="entry name" value="RECOMBINATION PROTEIN 2"/>
    <property type="match status" value="1"/>
</dbReference>
<dbReference type="STRING" id="453.Lfee_0383"/>
<feature type="transmembrane region" description="Helical" evidence="6">
    <location>
        <begin position="418"/>
        <end position="441"/>
    </location>
</feature>
<evidence type="ECO:0000313" key="10">
    <source>
        <dbReference type="Proteomes" id="UP000054698"/>
    </source>
</evidence>
<feature type="transmembrane region" description="Helical" evidence="6">
    <location>
        <begin position="364"/>
        <end position="385"/>
    </location>
</feature>
<reference evidence="9 11" key="2">
    <citation type="submission" date="2018-06" db="EMBL/GenBank/DDBJ databases">
        <authorList>
            <consortium name="Pathogen Informatics"/>
            <person name="Doyle S."/>
        </authorList>
    </citation>
    <scope>NUCLEOTIDE SEQUENCE [LARGE SCALE GENOMIC DNA]</scope>
    <source>
        <strain evidence="9 11">NCTC12022</strain>
    </source>
</reference>
<dbReference type="GO" id="GO:0030420">
    <property type="term" value="P:establishment of competence for transformation"/>
    <property type="evidence" value="ECO:0007669"/>
    <property type="project" value="InterPro"/>
</dbReference>
<dbReference type="Pfam" id="PF13567">
    <property type="entry name" value="DUF4131"/>
    <property type="match status" value="1"/>
</dbReference>